<comment type="caution">
    <text evidence="2">The sequence shown here is derived from an EMBL/GenBank/DDBJ whole genome shotgun (WGS) entry which is preliminary data.</text>
</comment>
<accession>A0A067A360</accession>
<dbReference type="Proteomes" id="UP000027341">
    <property type="component" value="Unassembled WGS sequence"/>
</dbReference>
<dbReference type="STRING" id="28885.EI16_11115"/>
<dbReference type="InterPro" id="IPR013560">
    <property type="entry name" value="DUF1722"/>
</dbReference>
<evidence type="ECO:0000313" key="3">
    <source>
        <dbReference type="Proteomes" id="UP000027341"/>
    </source>
</evidence>
<evidence type="ECO:0000259" key="1">
    <source>
        <dbReference type="Pfam" id="PF08349"/>
    </source>
</evidence>
<keyword evidence="3" id="KW-1185">Reference proteome</keyword>
<feature type="domain" description="DUF1722" evidence="1">
    <location>
        <begin position="203"/>
        <end position="319"/>
    </location>
</feature>
<dbReference type="InterPro" id="IPR007553">
    <property type="entry name" value="2-thiour_desulf"/>
</dbReference>
<dbReference type="PANTHER" id="PTHR30087">
    <property type="entry name" value="INNER MEMBRANE PROTEIN"/>
    <property type="match status" value="1"/>
</dbReference>
<proteinExistence type="predicted"/>
<sequence>MNHKVEEKMAFPRLKVAVSDCLRGTECRYNGGHAQNDFVNHHLAKYADFYPFCPEAAVIGTPRETIRLVGEPQGIRVKGHKSETDYTDGLKAYGEKIIPKLLERQLDAAVVKSRSPSCGLERIKVYQPNGEWHGSKDPMTSGLFTGQLQAAAPYLAVEEESRLQDAWLRENFMLHAFTSARWRELLASTPNLADFQAFHRDHKYLLLSKNETLYREMGPLVANTRTENLSESLAAYQEKLFELLAHRSTKGQVRNVLDHVYGYFKDQLSAEEKAHYQETVTEFVEGIVPLIAVVKILEQFLNHYGSEYLASQVFFHPYPPDLALRSEVSAYK</sequence>
<protein>
    <recommendedName>
        <fullName evidence="1">DUF1722 domain-containing protein</fullName>
    </recommendedName>
</protein>
<evidence type="ECO:0000313" key="2">
    <source>
        <dbReference type="EMBL" id="KDN96785.1"/>
    </source>
</evidence>
<dbReference type="RefSeq" id="WP_232087799.1">
    <property type="nucleotide sequence ID" value="NZ_AP020335.1"/>
</dbReference>
<reference evidence="2 3" key="1">
    <citation type="submission" date="2014-04" db="EMBL/GenBank/DDBJ databases">
        <title>Draft genome sequence of Hydrogenovibrio marinus MH-110, a model organism for aerobic H2 metabolism.</title>
        <authorList>
            <person name="Cha H.J."/>
            <person name="Jo B.H."/>
            <person name="Hwang B.H."/>
        </authorList>
    </citation>
    <scope>NUCLEOTIDE SEQUENCE [LARGE SCALE GENOMIC DNA]</scope>
    <source>
        <strain evidence="2 3">MH-110</strain>
    </source>
</reference>
<dbReference type="AlphaFoldDB" id="A0A067A360"/>
<dbReference type="Pfam" id="PF04463">
    <property type="entry name" value="2-thiour_desulf"/>
    <property type="match status" value="1"/>
</dbReference>
<dbReference type="Pfam" id="PF08349">
    <property type="entry name" value="DUF1722"/>
    <property type="match status" value="1"/>
</dbReference>
<dbReference type="EMBL" id="JMIU01000001">
    <property type="protein sequence ID" value="KDN96785.1"/>
    <property type="molecule type" value="Genomic_DNA"/>
</dbReference>
<organism evidence="2 3">
    <name type="scientific">Hydrogenovibrio marinus</name>
    <dbReference type="NCBI Taxonomy" id="28885"/>
    <lineage>
        <taxon>Bacteria</taxon>
        <taxon>Pseudomonadati</taxon>
        <taxon>Pseudomonadota</taxon>
        <taxon>Gammaproteobacteria</taxon>
        <taxon>Thiotrichales</taxon>
        <taxon>Piscirickettsiaceae</taxon>
        <taxon>Hydrogenovibrio</taxon>
    </lineage>
</organism>
<name>A0A067A360_HYDMR</name>
<dbReference type="PANTHER" id="PTHR30087:SF0">
    <property type="entry name" value="INNER MEMBRANE PROTEIN"/>
    <property type="match status" value="1"/>
</dbReference>
<gene>
    <name evidence="2" type="ORF">EI16_11115</name>
</gene>